<feature type="region of interest" description="Disordered" evidence="5">
    <location>
        <begin position="336"/>
        <end position="381"/>
    </location>
</feature>
<dbReference type="InterPro" id="IPR002110">
    <property type="entry name" value="Ankyrin_rpt"/>
</dbReference>
<reference evidence="6" key="1">
    <citation type="submission" date="2023-01" db="EMBL/GenBank/DDBJ databases">
        <title>Metagenome sequencing of chrysophaentin producing Chrysophaeum taylorii.</title>
        <authorList>
            <person name="Davison J."/>
            <person name="Bewley C."/>
        </authorList>
    </citation>
    <scope>NUCLEOTIDE SEQUENCE</scope>
    <source>
        <strain evidence="6">NIES-1699</strain>
    </source>
</reference>
<evidence type="ECO:0000313" key="6">
    <source>
        <dbReference type="EMBL" id="KAJ8599586.1"/>
    </source>
</evidence>
<dbReference type="InterPro" id="IPR036770">
    <property type="entry name" value="Ankyrin_rpt-contain_sf"/>
</dbReference>
<protein>
    <submittedName>
        <fullName evidence="6">Uncharacterized protein</fullName>
    </submittedName>
</protein>
<keyword evidence="1" id="KW-0677">Repeat</keyword>
<comment type="caution">
    <text evidence="6">The sequence shown here is derived from an EMBL/GenBank/DDBJ whole genome shotgun (WGS) entry which is preliminary data.</text>
</comment>
<feature type="repeat" description="ANK" evidence="3">
    <location>
        <begin position="1452"/>
        <end position="1484"/>
    </location>
</feature>
<feature type="coiled-coil region" evidence="4">
    <location>
        <begin position="142"/>
        <end position="169"/>
    </location>
</feature>
<dbReference type="GO" id="GO:0085020">
    <property type="term" value="P:protein K6-linked ubiquitination"/>
    <property type="evidence" value="ECO:0007669"/>
    <property type="project" value="TreeGrafter"/>
</dbReference>
<dbReference type="Gene3D" id="1.25.40.20">
    <property type="entry name" value="Ankyrin repeat-containing domain"/>
    <property type="match status" value="1"/>
</dbReference>
<organism evidence="6 7">
    <name type="scientific">Chrysophaeum taylorii</name>
    <dbReference type="NCBI Taxonomy" id="2483200"/>
    <lineage>
        <taxon>Eukaryota</taxon>
        <taxon>Sar</taxon>
        <taxon>Stramenopiles</taxon>
        <taxon>Ochrophyta</taxon>
        <taxon>Pelagophyceae</taxon>
        <taxon>Pelagomonadales</taxon>
        <taxon>Pelagomonadaceae</taxon>
        <taxon>Chrysophaeum</taxon>
    </lineage>
</organism>
<evidence type="ECO:0000256" key="2">
    <source>
        <dbReference type="ARBA" id="ARBA00023043"/>
    </source>
</evidence>
<accession>A0AAD7U793</accession>
<feature type="compositionally biased region" description="Acidic residues" evidence="5">
    <location>
        <begin position="356"/>
        <end position="365"/>
    </location>
</feature>
<dbReference type="Proteomes" id="UP001230188">
    <property type="component" value="Unassembled WGS sequence"/>
</dbReference>
<dbReference type="SMART" id="SM00248">
    <property type="entry name" value="ANK"/>
    <property type="match status" value="2"/>
</dbReference>
<dbReference type="PANTHER" id="PTHR24171">
    <property type="entry name" value="ANKYRIN REPEAT DOMAIN-CONTAINING PROTEIN 39-RELATED"/>
    <property type="match status" value="1"/>
</dbReference>
<dbReference type="PROSITE" id="PS50297">
    <property type="entry name" value="ANK_REP_REGION"/>
    <property type="match status" value="1"/>
</dbReference>
<sequence length="1499" mass="165830">MGSKSEAARLEELRFYSDIERETHALLRVANERSIARARRVVEAPPPGLEKQRRRIEKPPKQQEVSPNPEEARRSERLGALLVGEPINEDTTTTKRQLPTIVDPREHGTPEDVAARVAKKLAAKEQRQPGADDDQYPLLPSLEDVSATLRDANARAEAAAKLAAAALDEENIQSSMASMGGALMAAVVKKQVRRPPLKRREAPTTTAEVYLEDQEAAVLGKKKVRTELCWNPGEVVRRGLFEAEHLRKKHRDETAREDAWRAYMSECASVEARGPGLKSDRAVVERHPVFRLVAGLAYAGFTKMLDKLHSTAAKDVTEAVNKSWREFRDTLFVVPPSDDDFSCDDDDDPGGFGNTESEEEDEEELSPPSTPGVPTSAPQPTFPPLLADWDCLVAGHDQNLDGDDVKAWVHRRRRRRRSRDGGWLPWRWRIHVYHVATGDRRYLTLSEAAVLDVVPAQQPDDTDARAAAEAADAAVDSWYYDVDDQAQEEEEEGFPVEAAPEFERRARAARLRDRAALVEGLAPHGSLTRAAPLVPRALALLRLLRLEARPDAATFSAAVNDAYASSAAGIVEILRDDDGTREALGLPPIFRGDNRVARRALSGLPGLLMKRSASAPNLLVSRPAEEKRPATANELICAVRSETTDGVTRANWTRFWFEREDSIRSRLRDERRLVLAPGTCLRPETMFGASVDEGDDGPRWAAALEPGYAAVEGQGQFDCDGPEGDGGAGWESEADPPALAPLALRVCELAGEIYDGRVPGAVSLDSGTVGMFARNEACSSTDSVVVSLVRAVDDVRAADWLRVQDRETLVSPNHLCERRATIIPGLLAPSCAARATTLLGDSSAASPTIVIFLAAHLVSSSSSSSSRTPKRTQLVEHLLAPKGGFRRARNVGAAPAWLVVSGAATSPSVFGIRTPTPPTTGVTAKCVWSSVQRCVEQLCRARDALDFKSIAEALDAPPPEPLVYQSRLRAFDEECYSQAALAHCTARTWLAQHHAIGVARKRAEQRRHVKAQLDAVAVDAAYLDLAAATTRRTLRAKALRLIERAAPRARGLGDSAERWAARLDGSALLETRGTWQKRRKTAVFFYNADDLAEPPRFTWDPPPNWRHEQVRQQRTPAERQVVTRVDNHAVDHKEAIVATPSRDEKFVSALANPLGRPYVPPLRRDDDGDDRREAEWWSDSDDEVGDVEHWRSELQTLPRGHADARLMRIRRRRSSPPPPDEARAATRVRCAPNYEAPGWRRLDWHRRGQYWRRLPRACPPSDFASEARRRRTLHSDDAAPATKPTLVGIIRKTRDDKSWGAPHTSFVPKKLISTMFVADAQDDIDRILALSKRRAAREASLAAPVPLLELVERGPREMTTGEEFIAKDELETAIVEGRAIDDHAELKTRALYAARSSHLADLEACIDTFQVPLETIDDQGNTLLVLAAQQNDAKVVKFLLRRGANINAQNYRGNSALHFCFGYNFDDLGNYLISKGANPNLLNQDGHTCYEFNHPDLVE</sequence>
<gene>
    <name evidence="6" type="ORF">CTAYLR_004698</name>
</gene>
<evidence type="ECO:0000256" key="4">
    <source>
        <dbReference type="SAM" id="Coils"/>
    </source>
</evidence>
<evidence type="ECO:0000256" key="3">
    <source>
        <dbReference type="PROSITE-ProRule" id="PRU00023"/>
    </source>
</evidence>
<evidence type="ECO:0000256" key="5">
    <source>
        <dbReference type="SAM" id="MobiDB-lite"/>
    </source>
</evidence>
<keyword evidence="7" id="KW-1185">Reference proteome</keyword>
<name>A0AAD7U793_9STRA</name>
<feature type="region of interest" description="Disordered" evidence="5">
    <location>
        <begin position="1097"/>
        <end position="1117"/>
    </location>
</feature>
<dbReference type="PROSITE" id="PS50088">
    <property type="entry name" value="ANK_REPEAT"/>
    <property type="match status" value="2"/>
</dbReference>
<feature type="compositionally biased region" description="Acidic residues" evidence="5">
    <location>
        <begin position="337"/>
        <end position="349"/>
    </location>
</feature>
<feature type="repeat" description="ANK" evidence="3">
    <location>
        <begin position="1419"/>
        <end position="1451"/>
    </location>
</feature>
<feature type="region of interest" description="Disordered" evidence="5">
    <location>
        <begin position="38"/>
        <end position="107"/>
    </location>
</feature>
<evidence type="ECO:0000256" key="1">
    <source>
        <dbReference type="ARBA" id="ARBA00022737"/>
    </source>
</evidence>
<dbReference type="GO" id="GO:0004842">
    <property type="term" value="F:ubiquitin-protein transferase activity"/>
    <property type="evidence" value="ECO:0007669"/>
    <property type="project" value="TreeGrafter"/>
</dbReference>
<dbReference type="PANTHER" id="PTHR24171:SF8">
    <property type="entry name" value="BRCA1-ASSOCIATED RING DOMAIN PROTEIN 1"/>
    <property type="match status" value="1"/>
</dbReference>
<dbReference type="SUPFAM" id="SSF48403">
    <property type="entry name" value="Ankyrin repeat"/>
    <property type="match status" value="1"/>
</dbReference>
<evidence type="ECO:0000313" key="7">
    <source>
        <dbReference type="Proteomes" id="UP001230188"/>
    </source>
</evidence>
<proteinExistence type="predicted"/>
<keyword evidence="2 3" id="KW-0040">ANK repeat</keyword>
<dbReference type="Pfam" id="PF12796">
    <property type="entry name" value="Ank_2"/>
    <property type="match status" value="1"/>
</dbReference>
<dbReference type="EMBL" id="JAQMWT010000552">
    <property type="protein sequence ID" value="KAJ8599586.1"/>
    <property type="molecule type" value="Genomic_DNA"/>
</dbReference>
<keyword evidence="4" id="KW-0175">Coiled coil</keyword>